<dbReference type="AlphaFoldDB" id="A0A150GAI0"/>
<evidence type="ECO:0000313" key="2">
    <source>
        <dbReference type="EMBL" id="KXZ46852.1"/>
    </source>
</evidence>
<sequence length="68" mass="7732">MPTGAGQLKPEQEPELSEDEEEVDELIEDAAGFICVMDQLRPLDPASYNAFHEVWTRIARIPAGERYR</sequence>
<organism evidence="2 3">
    <name type="scientific">Gonium pectorale</name>
    <name type="common">Green alga</name>
    <dbReference type="NCBI Taxonomy" id="33097"/>
    <lineage>
        <taxon>Eukaryota</taxon>
        <taxon>Viridiplantae</taxon>
        <taxon>Chlorophyta</taxon>
        <taxon>core chlorophytes</taxon>
        <taxon>Chlorophyceae</taxon>
        <taxon>CS clade</taxon>
        <taxon>Chlamydomonadales</taxon>
        <taxon>Volvocaceae</taxon>
        <taxon>Gonium</taxon>
    </lineage>
</organism>
<dbReference type="Proteomes" id="UP000075714">
    <property type="component" value="Unassembled WGS sequence"/>
</dbReference>
<gene>
    <name evidence="2" type="ORF">GPECTOR_40g586</name>
</gene>
<evidence type="ECO:0000313" key="3">
    <source>
        <dbReference type="Proteomes" id="UP000075714"/>
    </source>
</evidence>
<comment type="caution">
    <text evidence="2">The sequence shown here is derived from an EMBL/GenBank/DDBJ whole genome shotgun (WGS) entry which is preliminary data.</text>
</comment>
<feature type="compositionally biased region" description="Acidic residues" evidence="1">
    <location>
        <begin position="13"/>
        <end position="23"/>
    </location>
</feature>
<dbReference type="PANTHER" id="PTHR37201:SF1">
    <property type="entry name" value="WD REPEAT PROTEIN"/>
    <property type="match status" value="1"/>
</dbReference>
<dbReference type="OrthoDB" id="10598687at2759"/>
<evidence type="ECO:0000256" key="1">
    <source>
        <dbReference type="SAM" id="MobiDB-lite"/>
    </source>
</evidence>
<accession>A0A150GAI0</accession>
<proteinExistence type="predicted"/>
<feature type="region of interest" description="Disordered" evidence="1">
    <location>
        <begin position="1"/>
        <end position="23"/>
    </location>
</feature>
<keyword evidence="3" id="KW-1185">Reference proteome</keyword>
<dbReference type="EMBL" id="LSYV01000041">
    <property type="protein sequence ID" value="KXZ46852.1"/>
    <property type="molecule type" value="Genomic_DNA"/>
</dbReference>
<dbReference type="PANTHER" id="PTHR37201">
    <property type="entry name" value="WD REPEAT PROTEIN"/>
    <property type="match status" value="1"/>
</dbReference>
<name>A0A150GAI0_GONPE</name>
<reference evidence="3" key="1">
    <citation type="journal article" date="2016" name="Nat. Commun.">
        <title>The Gonium pectorale genome demonstrates co-option of cell cycle regulation during the evolution of multicellularity.</title>
        <authorList>
            <person name="Hanschen E.R."/>
            <person name="Marriage T.N."/>
            <person name="Ferris P.J."/>
            <person name="Hamaji T."/>
            <person name="Toyoda A."/>
            <person name="Fujiyama A."/>
            <person name="Neme R."/>
            <person name="Noguchi H."/>
            <person name="Minakuchi Y."/>
            <person name="Suzuki M."/>
            <person name="Kawai-Toyooka H."/>
            <person name="Smith D.R."/>
            <person name="Sparks H."/>
            <person name="Anderson J."/>
            <person name="Bakaric R."/>
            <person name="Luria V."/>
            <person name="Karger A."/>
            <person name="Kirschner M.W."/>
            <person name="Durand P.M."/>
            <person name="Michod R.E."/>
            <person name="Nozaki H."/>
            <person name="Olson B.J."/>
        </authorList>
    </citation>
    <scope>NUCLEOTIDE SEQUENCE [LARGE SCALE GENOMIC DNA]</scope>
    <source>
        <strain evidence="3">NIES-2863</strain>
    </source>
</reference>
<protein>
    <submittedName>
        <fullName evidence="2">Uncharacterized protein</fullName>
    </submittedName>
</protein>